<keyword evidence="1" id="KW-0812">Transmembrane</keyword>
<dbReference type="Proteomes" id="UP000053424">
    <property type="component" value="Unassembled WGS sequence"/>
</dbReference>
<evidence type="ECO:0000313" key="2">
    <source>
        <dbReference type="EMBL" id="KIM41072.1"/>
    </source>
</evidence>
<keyword evidence="3" id="KW-1185">Reference proteome</keyword>
<feature type="transmembrane region" description="Helical" evidence="1">
    <location>
        <begin position="6"/>
        <end position="31"/>
    </location>
</feature>
<keyword evidence="1" id="KW-0472">Membrane</keyword>
<accession>A0A0C2YJ58</accession>
<sequence>MTAHLIQVAVLVLVVLAILMLITVILVFSIFRMGFDQLNLNRSGLSQSSGVNNRWISITSPRSSVLQDETVKSGMKRKSRIRGDGEICNQQSDDSVGPLAHLATQSRNHQKMHTNRLIPTQILGNQEPKEQGSAVRNTRPFNILKHLSIESIEHDLRGFERDLLSTLDEADVEQDPASAILLHNAKAALEESSFDVMYERISWLDKLQHHQGVVSSSAKADRVSILYLKAGFTVWLDRMLADAELVARGRAQESESTPAWITKLTRRIYRMVEAREAMVEFKTSDYQIIREWTEQTCKVERTFGYIRDEECKVSTTLEIVLEVICAWTAVHTPQERWRMWLLDTMIKCLGSDVIFLNGTWEIFHNASKFKIFKKYTPNILVDRSYFFPFELALIDLANQPEWEVCQLYAANIRIMLEIAYKDTDVHKLRSIIPFTPPRSWQMQSIEEPNNKERIRRGVQFLKFIRQALAVVHEEVERNQATRIQRFIMSDPRKNSPFRNCTPDFARMTGRDGPYSEDTIKTEAGIFSAILWRGVTLRTTFSEVEPAIFEDYDDWKKVLEAMPEIGYVYDPNVHGTATQCHPKHADKYWRSVQKLNWPDFCCQSHTFEEFYELFHPTSVLKDQPFEQLGPLGTLQLLGDLLTWRQIKISGPRRMQNIAQGVLNKPLIFCK</sequence>
<organism evidence="2 3">
    <name type="scientific">Hebeloma cylindrosporum</name>
    <dbReference type="NCBI Taxonomy" id="76867"/>
    <lineage>
        <taxon>Eukaryota</taxon>
        <taxon>Fungi</taxon>
        <taxon>Dikarya</taxon>
        <taxon>Basidiomycota</taxon>
        <taxon>Agaricomycotina</taxon>
        <taxon>Agaricomycetes</taxon>
        <taxon>Agaricomycetidae</taxon>
        <taxon>Agaricales</taxon>
        <taxon>Agaricineae</taxon>
        <taxon>Hymenogastraceae</taxon>
        <taxon>Hebeloma</taxon>
    </lineage>
</organism>
<dbReference type="OrthoDB" id="2934473at2759"/>
<dbReference type="AlphaFoldDB" id="A0A0C2YJ58"/>
<reference evidence="2 3" key="1">
    <citation type="submission" date="2014-04" db="EMBL/GenBank/DDBJ databases">
        <authorList>
            <consortium name="DOE Joint Genome Institute"/>
            <person name="Kuo A."/>
            <person name="Gay G."/>
            <person name="Dore J."/>
            <person name="Kohler A."/>
            <person name="Nagy L.G."/>
            <person name="Floudas D."/>
            <person name="Copeland A."/>
            <person name="Barry K.W."/>
            <person name="Cichocki N."/>
            <person name="Veneault-Fourrey C."/>
            <person name="LaButti K."/>
            <person name="Lindquist E.A."/>
            <person name="Lipzen A."/>
            <person name="Lundell T."/>
            <person name="Morin E."/>
            <person name="Murat C."/>
            <person name="Sun H."/>
            <person name="Tunlid A."/>
            <person name="Henrissat B."/>
            <person name="Grigoriev I.V."/>
            <person name="Hibbett D.S."/>
            <person name="Martin F."/>
            <person name="Nordberg H.P."/>
            <person name="Cantor M.N."/>
            <person name="Hua S.X."/>
        </authorList>
    </citation>
    <scope>NUCLEOTIDE SEQUENCE [LARGE SCALE GENOMIC DNA]</scope>
    <source>
        <strain evidence="3">h7</strain>
    </source>
</reference>
<dbReference type="HOGENOM" id="CLU_410523_0_0_1"/>
<name>A0A0C2YJ58_HEBCY</name>
<keyword evidence="1" id="KW-1133">Transmembrane helix</keyword>
<evidence type="ECO:0000256" key="1">
    <source>
        <dbReference type="SAM" id="Phobius"/>
    </source>
</evidence>
<proteinExistence type="predicted"/>
<evidence type="ECO:0000313" key="3">
    <source>
        <dbReference type="Proteomes" id="UP000053424"/>
    </source>
</evidence>
<dbReference type="EMBL" id="KN831781">
    <property type="protein sequence ID" value="KIM41072.1"/>
    <property type="molecule type" value="Genomic_DNA"/>
</dbReference>
<reference evidence="3" key="2">
    <citation type="submission" date="2015-01" db="EMBL/GenBank/DDBJ databases">
        <title>Evolutionary Origins and Diversification of the Mycorrhizal Mutualists.</title>
        <authorList>
            <consortium name="DOE Joint Genome Institute"/>
            <consortium name="Mycorrhizal Genomics Consortium"/>
            <person name="Kohler A."/>
            <person name="Kuo A."/>
            <person name="Nagy L.G."/>
            <person name="Floudas D."/>
            <person name="Copeland A."/>
            <person name="Barry K.W."/>
            <person name="Cichocki N."/>
            <person name="Veneault-Fourrey C."/>
            <person name="LaButti K."/>
            <person name="Lindquist E.A."/>
            <person name="Lipzen A."/>
            <person name="Lundell T."/>
            <person name="Morin E."/>
            <person name="Murat C."/>
            <person name="Riley R."/>
            <person name="Ohm R."/>
            <person name="Sun H."/>
            <person name="Tunlid A."/>
            <person name="Henrissat B."/>
            <person name="Grigoriev I.V."/>
            <person name="Hibbett D.S."/>
            <person name="Martin F."/>
        </authorList>
    </citation>
    <scope>NUCLEOTIDE SEQUENCE [LARGE SCALE GENOMIC DNA]</scope>
    <source>
        <strain evidence="3">h7</strain>
    </source>
</reference>
<protein>
    <submittedName>
        <fullName evidence="2">Uncharacterized protein</fullName>
    </submittedName>
</protein>
<gene>
    <name evidence="2" type="ORF">M413DRAFT_11282</name>
</gene>